<organism evidence="2">
    <name type="scientific">marine metagenome</name>
    <dbReference type="NCBI Taxonomy" id="408172"/>
    <lineage>
        <taxon>unclassified sequences</taxon>
        <taxon>metagenomes</taxon>
        <taxon>ecological metagenomes</taxon>
    </lineage>
</organism>
<dbReference type="EMBL" id="UINC01002019">
    <property type="protein sequence ID" value="SUZ91944.1"/>
    <property type="molecule type" value="Genomic_DNA"/>
</dbReference>
<dbReference type="Pfam" id="PF20094">
    <property type="entry name" value="GWxTD_dom"/>
    <property type="match status" value="1"/>
</dbReference>
<evidence type="ECO:0000259" key="1">
    <source>
        <dbReference type="Pfam" id="PF20094"/>
    </source>
</evidence>
<name>A0A381RL33_9ZZZZ</name>
<feature type="domain" description="GWxTD" evidence="1">
    <location>
        <begin position="313"/>
        <end position="439"/>
    </location>
</feature>
<proteinExistence type="predicted"/>
<protein>
    <recommendedName>
        <fullName evidence="1">GWxTD domain-containing protein</fullName>
    </recommendedName>
</protein>
<sequence>MIINRLILLSVVVGFSVNEIQAQDLTPPKSFRLNLDYAKFRYDNENTYLEIYYAFYPYFLTYRWSGEKYRTGVQLRMRLKNNETNTYLFDEQSGLQVEAADTTEATSRFPFVTQAGYAVPFGDYTLEVVANDSLAPSRRDSVSFNISANAYPAGAWCSDLELCSTIKSSQKRDDPFFKNSLEVVPNPTLVFGVTARPVVFHYVELYNLDPVKTYTVKQLIIDPDGEVIREASKTRNFGARDAIEVGTTNVTSIFSGRYQFHVLVLDDSSQEIAKAEKTFYVYNPHLQVPSLTDPVFQEMELAGLSEERLTEEFQQARYLATEGEIEAFAEIISEDEKRKFLAEFWVNVENGESRHGPIRRADYLERVEKTNERYPSMGKKGWRSDRGRIYILYGPPDEIDRYPSAGESKPYEIWRYHSIESGVEFIYINRWGFGDYELVHSTKRDELRNEQWQSYLR</sequence>
<dbReference type="AlphaFoldDB" id="A0A381RL33"/>
<gene>
    <name evidence="2" type="ORF">METZ01_LOCUS44798</name>
</gene>
<reference evidence="2" key="1">
    <citation type="submission" date="2018-05" db="EMBL/GenBank/DDBJ databases">
        <authorList>
            <person name="Lanie J.A."/>
            <person name="Ng W.-L."/>
            <person name="Kazmierczak K.M."/>
            <person name="Andrzejewski T.M."/>
            <person name="Davidsen T.M."/>
            <person name="Wayne K.J."/>
            <person name="Tettelin H."/>
            <person name="Glass J.I."/>
            <person name="Rusch D."/>
            <person name="Podicherti R."/>
            <person name="Tsui H.-C.T."/>
            <person name="Winkler M.E."/>
        </authorList>
    </citation>
    <scope>NUCLEOTIDE SEQUENCE</scope>
</reference>
<evidence type="ECO:0000313" key="2">
    <source>
        <dbReference type="EMBL" id="SUZ91944.1"/>
    </source>
</evidence>
<accession>A0A381RL33</accession>
<dbReference type="InterPro" id="IPR030959">
    <property type="entry name" value="GWxTD_dom"/>
</dbReference>
<dbReference type="NCBIfam" id="TIGR04514">
    <property type="entry name" value="GWxTD_dom"/>
    <property type="match status" value="1"/>
</dbReference>